<feature type="region of interest" description="Disordered" evidence="1">
    <location>
        <begin position="1"/>
        <end position="20"/>
    </location>
</feature>
<evidence type="ECO:0000313" key="4">
    <source>
        <dbReference type="Proteomes" id="UP000631114"/>
    </source>
</evidence>
<protein>
    <recommendedName>
        <fullName evidence="2">FAR1 domain-containing protein</fullName>
    </recommendedName>
</protein>
<reference evidence="3 4" key="1">
    <citation type="submission" date="2020-10" db="EMBL/GenBank/DDBJ databases">
        <title>The Coptis chinensis genome and diversification of protoberbering-type alkaloids.</title>
        <authorList>
            <person name="Wang B."/>
            <person name="Shu S."/>
            <person name="Song C."/>
            <person name="Liu Y."/>
        </authorList>
    </citation>
    <scope>NUCLEOTIDE SEQUENCE [LARGE SCALE GENOMIC DNA]</scope>
    <source>
        <strain evidence="3">HL-2020</strain>
        <tissue evidence="3">Leaf</tissue>
    </source>
</reference>
<feature type="region of interest" description="Disordered" evidence="1">
    <location>
        <begin position="31"/>
        <end position="51"/>
    </location>
</feature>
<accession>A0A835I311</accession>
<proteinExistence type="predicted"/>
<dbReference type="AlphaFoldDB" id="A0A835I311"/>
<dbReference type="InterPro" id="IPR004330">
    <property type="entry name" value="FAR1_DNA_bnd_dom"/>
</dbReference>
<evidence type="ECO:0000313" key="3">
    <source>
        <dbReference type="EMBL" id="KAF9611690.1"/>
    </source>
</evidence>
<dbReference type="OrthoDB" id="1859317at2759"/>
<feature type="domain" description="FAR1" evidence="2">
    <location>
        <begin position="72"/>
        <end position="162"/>
    </location>
</feature>
<evidence type="ECO:0000259" key="2">
    <source>
        <dbReference type="Pfam" id="PF03101"/>
    </source>
</evidence>
<dbReference type="PANTHER" id="PTHR46328">
    <property type="entry name" value="FAR-RED IMPAIRED RESPONSIVE (FAR1) FAMILY PROTEIN-RELATED"/>
    <property type="match status" value="1"/>
</dbReference>
<dbReference type="Pfam" id="PF03101">
    <property type="entry name" value="FAR1"/>
    <property type="match status" value="1"/>
</dbReference>
<sequence>MESSVDEELELDINDQETFDDLEITENEVLEENSDSHAAPNDKLPDGTLSENVQGVEPYVGMEFESRDDAKEYYAAYATHAGFTVRIRHSRRSKLDEAVISQDYVCSKEGFRAKKNTNGKDRVRPPPPVTRAGCHAMLRVTRKEGGKWIITKFVRDHSHSLTSARIPWRCADKTLLSEDEKDKKIRELTIELYNEKRRCERRCIAYQKQLQTVMKYIETHTEHLSSRVQDIVQNIKEVEDE</sequence>
<dbReference type="PANTHER" id="PTHR46328:SF27">
    <property type="entry name" value="OS12G0287500 PROTEIN"/>
    <property type="match status" value="1"/>
</dbReference>
<keyword evidence="4" id="KW-1185">Reference proteome</keyword>
<name>A0A835I311_9MAGN</name>
<evidence type="ECO:0000256" key="1">
    <source>
        <dbReference type="SAM" id="MobiDB-lite"/>
    </source>
</evidence>
<organism evidence="3 4">
    <name type="scientific">Coptis chinensis</name>
    <dbReference type="NCBI Taxonomy" id="261450"/>
    <lineage>
        <taxon>Eukaryota</taxon>
        <taxon>Viridiplantae</taxon>
        <taxon>Streptophyta</taxon>
        <taxon>Embryophyta</taxon>
        <taxon>Tracheophyta</taxon>
        <taxon>Spermatophyta</taxon>
        <taxon>Magnoliopsida</taxon>
        <taxon>Ranunculales</taxon>
        <taxon>Ranunculaceae</taxon>
        <taxon>Coptidoideae</taxon>
        <taxon>Coptis</taxon>
    </lineage>
</organism>
<dbReference type="EMBL" id="JADFTS010000004">
    <property type="protein sequence ID" value="KAF9611690.1"/>
    <property type="molecule type" value="Genomic_DNA"/>
</dbReference>
<dbReference type="Proteomes" id="UP000631114">
    <property type="component" value="Unassembled WGS sequence"/>
</dbReference>
<gene>
    <name evidence="3" type="ORF">IFM89_034873</name>
</gene>
<comment type="caution">
    <text evidence="3">The sequence shown here is derived from an EMBL/GenBank/DDBJ whole genome shotgun (WGS) entry which is preliminary data.</text>
</comment>